<name>A0A251JGL9_MANES</name>
<comment type="catalytic activity">
    <reaction evidence="1">
        <text>ATP + protein L-histidine = ADP + protein N-phospho-L-histidine.</text>
        <dbReference type="EC" id="2.7.13.3"/>
    </reaction>
</comment>
<feature type="domain" description="Histidine kinase" evidence="14">
    <location>
        <begin position="652"/>
        <end position="929"/>
    </location>
</feature>
<dbReference type="InterPro" id="IPR036890">
    <property type="entry name" value="HATPase_C_sf"/>
</dbReference>
<dbReference type="GO" id="GO:0048509">
    <property type="term" value="P:regulation of meristem development"/>
    <property type="evidence" value="ECO:0007669"/>
    <property type="project" value="UniProtKB-ARBA"/>
</dbReference>
<dbReference type="GO" id="GO:0006970">
    <property type="term" value="P:response to osmotic stress"/>
    <property type="evidence" value="ECO:0007669"/>
    <property type="project" value="UniProtKB-ARBA"/>
</dbReference>
<dbReference type="GO" id="GO:0033554">
    <property type="term" value="P:cellular response to stress"/>
    <property type="evidence" value="ECO:0007669"/>
    <property type="project" value="UniProtKB-ARBA"/>
</dbReference>
<dbReference type="InterPro" id="IPR036097">
    <property type="entry name" value="HisK_dim/P_sf"/>
</dbReference>
<dbReference type="InterPro" id="IPR003661">
    <property type="entry name" value="HisK_dim/P_dom"/>
</dbReference>
<dbReference type="PROSITE" id="PS50109">
    <property type="entry name" value="HIS_KIN"/>
    <property type="match status" value="1"/>
</dbReference>
<reference evidence="17 18" key="1">
    <citation type="submission" date="2016-02" db="EMBL/GenBank/DDBJ databases">
        <title>WGS assembly of Manihot esculenta.</title>
        <authorList>
            <person name="Bredeson J.V."/>
            <person name="Prochnik S.E."/>
            <person name="Lyons J.B."/>
            <person name="Schmutz J."/>
            <person name="Grimwood J."/>
            <person name="Vrebalov J."/>
            <person name="Bart R.S."/>
            <person name="Amuge T."/>
            <person name="Ferguson M.E."/>
            <person name="Green R."/>
            <person name="Putnam N."/>
            <person name="Stites J."/>
            <person name="Rounsley S."/>
            <person name="Rokhsar D.S."/>
        </authorList>
    </citation>
    <scope>NUCLEOTIDE SEQUENCE [LARGE SCALE GENOMIC DNA]</scope>
    <source>
        <strain evidence="18">cv. AM560-2</strain>
        <tissue evidence="17">Leaf</tissue>
    </source>
</reference>
<evidence type="ECO:0000256" key="7">
    <source>
        <dbReference type="ARBA" id="ARBA00022777"/>
    </source>
</evidence>
<dbReference type="GO" id="GO:0048831">
    <property type="term" value="P:regulation of shoot system development"/>
    <property type="evidence" value="ECO:0007669"/>
    <property type="project" value="UniProtKB-ARBA"/>
</dbReference>
<keyword evidence="7" id="KW-0418">Kinase</keyword>
<evidence type="ECO:0000256" key="4">
    <source>
        <dbReference type="ARBA" id="ARBA00022553"/>
    </source>
</evidence>
<dbReference type="EMBL" id="CM004399">
    <property type="protein sequence ID" value="OAY33027.1"/>
    <property type="molecule type" value="Genomic_DNA"/>
</dbReference>
<dbReference type="GO" id="GO:0010029">
    <property type="term" value="P:regulation of seed germination"/>
    <property type="evidence" value="ECO:0007669"/>
    <property type="project" value="UniProtKB-ARBA"/>
</dbReference>
<dbReference type="Pfam" id="PF02518">
    <property type="entry name" value="HATPase_c"/>
    <property type="match status" value="1"/>
</dbReference>
<keyword evidence="18" id="KW-1185">Reference proteome</keyword>
<gene>
    <name evidence="17" type="ORF">MANES_13G063800</name>
</gene>
<evidence type="ECO:0000256" key="12">
    <source>
        <dbReference type="PROSITE-ProRule" id="PRU00169"/>
    </source>
</evidence>
<dbReference type="PRINTS" id="PR00344">
    <property type="entry name" value="BCTRLSENSOR"/>
</dbReference>
<dbReference type="InterPro" id="IPR003594">
    <property type="entry name" value="HATPase_dom"/>
</dbReference>
<dbReference type="FunFam" id="3.30.450.350:FF:000001">
    <property type="entry name" value="Histidine kinase 4"/>
    <property type="match status" value="1"/>
</dbReference>
<dbReference type="PROSITE" id="PS50839">
    <property type="entry name" value="CHASE"/>
    <property type="match status" value="1"/>
</dbReference>
<dbReference type="Pfam" id="PF00512">
    <property type="entry name" value="HisKA"/>
    <property type="match status" value="1"/>
</dbReference>
<dbReference type="InterPro" id="IPR001789">
    <property type="entry name" value="Sig_transdc_resp-reg_receiver"/>
</dbReference>
<dbReference type="InterPro" id="IPR005467">
    <property type="entry name" value="His_kinase_dom"/>
</dbReference>
<dbReference type="GO" id="GO:0005789">
    <property type="term" value="C:endoplasmic reticulum membrane"/>
    <property type="evidence" value="ECO:0007669"/>
    <property type="project" value="UniProtKB-SubCell"/>
</dbReference>
<dbReference type="Proteomes" id="UP000091857">
    <property type="component" value="Chromosome 13"/>
</dbReference>
<feature type="domain" description="Response regulatory" evidence="15">
    <location>
        <begin position="1109"/>
        <end position="1246"/>
    </location>
</feature>
<evidence type="ECO:0000313" key="18">
    <source>
        <dbReference type="Proteomes" id="UP000091857"/>
    </source>
</evidence>
<dbReference type="EMBL" id="CM004399">
    <property type="protein sequence ID" value="OAY33025.1"/>
    <property type="molecule type" value="Genomic_DNA"/>
</dbReference>
<dbReference type="OrthoDB" id="10266508at2759"/>
<dbReference type="GO" id="GO:1901701">
    <property type="term" value="P:cellular response to oxygen-containing compound"/>
    <property type="evidence" value="ECO:0007669"/>
    <property type="project" value="UniProtKB-ARBA"/>
</dbReference>
<dbReference type="CDD" id="cd16922">
    <property type="entry name" value="HATPase_EvgS-ArcB-TorS-like"/>
    <property type="match status" value="1"/>
</dbReference>
<organism evidence="17 18">
    <name type="scientific">Manihot esculenta</name>
    <name type="common">Cassava</name>
    <name type="synonym">Jatropha manihot</name>
    <dbReference type="NCBI Taxonomy" id="3983"/>
    <lineage>
        <taxon>Eukaryota</taxon>
        <taxon>Viridiplantae</taxon>
        <taxon>Streptophyta</taxon>
        <taxon>Embryophyta</taxon>
        <taxon>Tracheophyta</taxon>
        <taxon>Spermatophyta</taxon>
        <taxon>Magnoliopsida</taxon>
        <taxon>eudicotyledons</taxon>
        <taxon>Gunneridae</taxon>
        <taxon>Pentapetalae</taxon>
        <taxon>rosids</taxon>
        <taxon>fabids</taxon>
        <taxon>Malpighiales</taxon>
        <taxon>Euphorbiaceae</taxon>
        <taxon>Crotonoideae</taxon>
        <taxon>Manihoteae</taxon>
        <taxon>Manihot</taxon>
    </lineage>
</organism>
<dbReference type="SMART" id="SM00388">
    <property type="entry name" value="HisKA"/>
    <property type="match status" value="1"/>
</dbReference>
<evidence type="ECO:0000256" key="8">
    <source>
        <dbReference type="ARBA" id="ARBA00022824"/>
    </source>
</evidence>
<evidence type="ECO:0000256" key="3">
    <source>
        <dbReference type="ARBA" id="ARBA00012438"/>
    </source>
</evidence>
<dbReference type="AlphaFoldDB" id="A0A251JGL9"/>
<feature type="transmembrane region" description="Helical" evidence="13">
    <location>
        <begin position="229"/>
        <end position="249"/>
    </location>
</feature>
<dbReference type="PANTHER" id="PTHR43719">
    <property type="entry name" value="TWO-COMPONENT HISTIDINE KINASE"/>
    <property type="match status" value="1"/>
</dbReference>
<proteinExistence type="predicted"/>
<dbReference type="Pfam" id="PF24896">
    <property type="entry name" value="Receiver_CRE1"/>
    <property type="match status" value="1"/>
</dbReference>
<dbReference type="SMART" id="SM01079">
    <property type="entry name" value="CHASE"/>
    <property type="match status" value="1"/>
</dbReference>
<keyword evidence="4 12" id="KW-0597">Phosphoprotein</keyword>
<dbReference type="Pfam" id="PF00072">
    <property type="entry name" value="Response_reg"/>
    <property type="match status" value="1"/>
</dbReference>
<keyword evidence="6 13" id="KW-0812">Transmembrane</keyword>
<dbReference type="InterPro" id="IPR042240">
    <property type="entry name" value="CHASE_sf"/>
</dbReference>
<keyword evidence="10 13" id="KW-0472">Membrane</keyword>
<dbReference type="SMART" id="SM00448">
    <property type="entry name" value="REC"/>
    <property type="match status" value="1"/>
</dbReference>
<comment type="subcellular location">
    <subcellularLocation>
        <location evidence="2">Endoplasmic reticulum membrane</location>
        <topology evidence="2">Multi-pass membrane protein</topology>
    </subcellularLocation>
</comment>
<dbReference type="InterPro" id="IPR050956">
    <property type="entry name" value="2C_system_His_kinase"/>
</dbReference>
<dbReference type="EMBL" id="CM004399">
    <property type="protein sequence ID" value="OAY33026.1"/>
    <property type="molecule type" value="Genomic_DNA"/>
</dbReference>
<dbReference type="GO" id="GO:0009414">
    <property type="term" value="P:response to water deprivation"/>
    <property type="evidence" value="ECO:0007669"/>
    <property type="project" value="UniProtKB-ARBA"/>
</dbReference>
<dbReference type="InterPro" id="IPR006189">
    <property type="entry name" value="CHASE_dom"/>
</dbReference>
<evidence type="ECO:0000256" key="10">
    <source>
        <dbReference type="ARBA" id="ARBA00023136"/>
    </source>
</evidence>
<dbReference type="InterPro" id="IPR004358">
    <property type="entry name" value="Sig_transdc_His_kin-like_C"/>
</dbReference>
<evidence type="ECO:0000313" key="17">
    <source>
        <dbReference type="EMBL" id="OAY33028.1"/>
    </source>
</evidence>
<dbReference type="SMART" id="SM00387">
    <property type="entry name" value="HATPase_c"/>
    <property type="match status" value="1"/>
</dbReference>
<dbReference type="Gramene" id="Manes.13G063800.7.v8.1">
    <property type="protein sequence ID" value="Manes.13G063800.7.v8.1.CDS"/>
    <property type="gene ID" value="Manes.13G063800.v8.1"/>
</dbReference>
<feature type="transmembrane region" description="Helical" evidence="13">
    <location>
        <begin position="292"/>
        <end position="309"/>
    </location>
</feature>
<keyword evidence="5" id="KW-0808">Transferase</keyword>
<feature type="transmembrane region" description="Helical" evidence="13">
    <location>
        <begin position="66"/>
        <end position="84"/>
    </location>
</feature>
<evidence type="ECO:0000256" key="1">
    <source>
        <dbReference type="ARBA" id="ARBA00000085"/>
    </source>
</evidence>
<dbReference type="Gene3D" id="3.30.450.350">
    <property type="entry name" value="CHASE domain"/>
    <property type="match status" value="1"/>
</dbReference>
<evidence type="ECO:0000256" key="2">
    <source>
        <dbReference type="ARBA" id="ARBA00004477"/>
    </source>
</evidence>
<dbReference type="PANTHER" id="PTHR43719:SF35">
    <property type="entry name" value="HISTIDINE KINASE 2"/>
    <property type="match status" value="1"/>
</dbReference>
<evidence type="ECO:0000259" key="14">
    <source>
        <dbReference type="PROSITE" id="PS50109"/>
    </source>
</evidence>
<dbReference type="Gene3D" id="3.40.50.2300">
    <property type="match status" value="2"/>
</dbReference>
<keyword evidence="11" id="KW-0675">Receptor</keyword>
<dbReference type="STRING" id="3983.A0A251JGL9"/>
<evidence type="ECO:0000256" key="6">
    <source>
        <dbReference type="ARBA" id="ARBA00022692"/>
    </source>
</evidence>
<dbReference type="EC" id="2.7.13.3" evidence="3"/>
<dbReference type="Gene3D" id="3.30.565.10">
    <property type="entry name" value="Histidine kinase-like ATPase, C-terminal domain"/>
    <property type="match status" value="1"/>
</dbReference>
<evidence type="ECO:0000256" key="9">
    <source>
        <dbReference type="ARBA" id="ARBA00022989"/>
    </source>
</evidence>
<evidence type="ECO:0000256" key="5">
    <source>
        <dbReference type="ARBA" id="ARBA00022679"/>
    </source>
</evidence>
<dbReference type="InterPro" id="IPR056839">
    <property type="entry name" value="Receiver_AHK4/CRE1_1st"/>
</dbReference>
<dbReference type="SUPFAM" id="SSF52172">
    <property type="entry name" value="CheY-like"/>
    <property type="match status" value="2"/>
</dbReference>
<dbReference type="InterPro" id="IPR011006">
    <property type="entry name" value="CheY-like_superfamily"/>
</dbReference>
<dbReference type="SUPFAM" id="SSF55874">
    <property type="entry name" value="ATPase domain of HSP90 chaperone/DNA topoisomerase II/histidine kinase"/>
    <property type="match status" value="1"/>
</dbReference>
<keyword evidence="8" id="KW-0256">Endoplasmic reticulum</keyword>
<evidence type="ECO:0000259" key="15">
    <source>
        <dbReference type="PROSITE" id="PS50110"/>
    </source>
</evidence>
<dbReference type="Gene3D" id="6.10.250.1190">
    <property type="match status" value="2"/>
</dbReference>
<dbReference type="GO" id="GO:0043424">
    <property type="term" value="F:protein histidine kinase binding"/>
    <property type="evidence" value="ECO:0007669"/>
    <property type="project" value="UniProtKB-ARBA"/>
</dbReference>
<dbReference type="Gene3D" id="1.10.287.130">
    <property type="match status" value="1"/>
</dbReference>
<dbReference type="GO" id="GO:0009884">
    <property type="term" value="F:cytokinin receptor activity"/>
    <property type="evidence" value="ECO:0007669"/>
    <property type="project" value="UniProtKB-ARBA"/>
</dbReference>
<feature type="domain" description="Response regulatory" evidence="15">
    <location>
        <begin position="953"/>
        <end position="1085"/>
    </location>
</feature>
<dbReference type="CDD" id="cd00082">
    <property type="entry name" value="HisKA"/>
    <property type="match status" value="1"/>
</dbReference>
<feature type="modified residue" description="4-aspartylphosphate" evidence="12">
    <location>
        <position position="1159"/>
    </location>
</feature>
<evidence type="ECO:0000256" key="13">
    <source>
        <dbReference type="SAM" id="Phobius"/>
    </source>
</evidence>
<dbReference type="GO" id="GO:0005634">
    <property type="term" value="C:nucleus"/>
    <property type="evidence" value="ECO:0000318"/>
    <property type="project" value="GO_Central"/>
</dbReference>
<dbReference type="EMBL" id="CM004399">
    <property type="protein sequence ID" value="OAY33028.1"/>
    <property type="molecule type" value="Genomic_DNA"/>
</dbReference>
<dbReference type="Gramene" id="Manes.13G063800.6.v8.1">
    <property type="protein sequence ID" value="Manes.13G063800.6.v8.1.CDS"/>
    <property type="gene ID" value="Manes.13G063800.v8.1"/>
</dbReference>
<dbReference type="Gramene" id="Manes.13G063800.10.v8.1">
    <property type="protein sequence ID" value="Manes.13G063800.10.v8.1.CDS"/>
    <property type="gene ID" value="Manes.13G063800.v8.1"/>
</dbReference>
<feature type="modified residue" description="4-aspartylphosphate" evidence="12">
    <location>
        <position position="1009"/>
    </location>
</feature>
<accession>A0A251JGL9</accession>
<dbReference type="FunFam" id="1.10.287.130:FF:000015">
    <property type="entry name" value="Histidine kinase 4"/>
    <property type="match status" value="1"/>
</dbReference>
<evidence type="ECO:0000256" key="11">
    <source>
        <dbReference type="ARBA" id="ARBA00023170"/>
    </source>
</evidence>
<dbReference type="Pfam" id="PF03924">
    <property type="entry name" value="CHASE"/>
    <property type="match status" value="1"/>
</dbReference>
<protein>
    <recommendedName>
        <fullName evidence="3">histidine kinase</fullName>
        <ecNumber evidence="3">2.7.13.3</ecNumber>
    </recommendedName>
</protein>
<dbReference type="Gramene" id="Manes.13G063800.8.v8.1">
    <property type="protein sequence ID" value="Manes.13G063800.8.v8.1.CDS"/>
    <property type="gene ID" value="Manes.13G063800.v8.1"/>
</dbReference>
<dbReference type="SUPFAM" id="SSF47384">
    <property type="entry name" value="Homodimeric domain of signal transducing histidine kinase"/>
    <property type="match status" value="1"/>
</dbReference>
<sequence length="1249" mass="139854">MSCAAGTGVFVKHSRLFVKIHRWALVKMSMNSKLCSSNGRLTASFKLKKQNDPLHGSNSVRKWRKILCLWLLCVLTIASMWFLLSLTNGELGKKDKSLDSCEEKAQVLLQHFNVSKSQLHALVSLFSDSDQITSLQCSKELGPEKELTDGIACALKVLCSKKHEFQPQGGWATEGVEASNQCPAQETNIPRKLEQSLRDELNTFRTRELRDRTGDRCNIFSFGLEKVCWWVLFGMIVSCTLSALHLQFWRKKKLKLAHLDPVPQQRHQLLHLKQQQLSQSPPKGAGKWRKKLLIIFVMLGILTSIWLFWHLNGKIKLRREETLTNMCDERARMLQDQFNVSMNHVHALAILVSTFHHGKDPSAIDQKTFGEYTERTAFERPLTSGVAYALKVLHSEREQFEKQHGWTIKKMETEDQTLVQDCIPEKLDPAPIQDEYAPVIFSQETVSHIVSIDMMSGKEDRGNILRARASGKGVLTSPFKLLKSNHLGVVLTFAIYNADLPPDATPELRFEATVGYLGASYDIPSLVEKLLHQLASKQTIVVNVYDTTNASAPILMYGTDVTDTGLLHISNLDFGDPLRKHEMHCRFKHKPTLPWTAINASVGVLVITLLVGHIFYAAISRIAKVEEDYHETMELKVRAEAADVAKSQFLATVSHEIRTPMNGVLGMLQMLMDTDLDANQMDYAQTAHTSGKHLISLINKVLDQAKIDSGRLELEAVPFDLRSVLDNVLSLVSGKSNEKGIELAIYVSDQVPEVVIGDPGRFRQIIKNLVENSVKFTRDKGHIFVSIHLAAEVRSPLGVRDAVLEQGLNLVKDISNETNNTLSGCPVVDRWKSWASFKSLNNTDTMGEPEMIRLLVTVEDTGVGIPLDAQGRIFTPFMQADSSTSRTYGGTGIGLSISKCLVDLMGGEIGFVSEPGTGSTFSFTAAFRKGDLSSLDTKWQICDRNVMEFQGWRALVVDKRRTRAEVTRYHLQRLGISVDVASSLKSACSYLSGGCYTSVPADLAVVLIDKDVWHNETGIAFYHLLKEHKRNGGKEIVINLPKTFLLATTVSLEERSELTSAGLIDNVIMKPLRLSVLISCFQEDIGSVKKSQVKRKNPSTLQNLLRGKRILVVDDNKVNRRVAEGALKKYGAIVTCVESGKDALELLKPPHTFDACFMDRHMPEMDGFEATRQIRSRERQYNEQIASREPSAQMFGNVAYWHTPILAMTADVIQATNEECMKCGMDDYVAKPFEEEQLYNAVARFFESG</sequence>
<evidence type="ECO:0000259" key="16">
    <source>
        <dbReference type="PROSITE" id="PS50839"/>
    </source>
</evidence>
<feature type="domain" description="CHASE" evidence="16">
    <location>
        <begin position="360"/>
        <end position="584"/>
    </location>
</feature>
<keyword evidence="9 13" id="KW-1133">Transmembrane helix</keyword>
<dbReference type="GO" id="GO:0000155">
    <property type="term" value="F:phosphorelay sensor kinase activity"/>
    <property type="evidence" value="ECO:0007669"/>
    <property type="project" value="InterPro"/>
</dbReference>
<dbReference type="PROSITE" id="PS50110">
    <property type="entry name" value="RESPONSE_REGULATORY"/>
    <property type="match status" value="2"/>
</dbReference>
<dbReference type="CDD" id="cd17546">
    <property type="entry name" value="REC_hyHK_CKI1_RcsC-like"/>
    <property type="match status" value="1"/>
</dbReference>
<dbReference type="Gramene" id="Manes.13G063800.9.v8.1">
    <property type="protein sequence ID" value="Manes.13G063800.9.v8.1.CDS"/>
    <property type="gene ID" value="Manes.13G063800.v8.1"/>
</dbReference>